<dbReference type="Proteomes" id="UP000677054">
    <property type="component" value="Unassembled WGS sequence"/>
</dbReference>
<keyword evidence="4" id="KW-0472">Membrane</keyword>
<dbReference type="InterPro" id="IPR004911">
    <property type="entry name" value="Interferon-induced_GILT"/>
</dbReference>
<dbReference type="PANTHER" id="PTHR13234">
    <property type="entry name" value="GAMMA-INTERFERON INDUCIBLE LYSOSOMAL THIOL REDUCTASE GILT"/>
    <property type="match status" value="1"/>
</dbReference>
<evidence type="ECO:0000256" key="4">
    <source>
        <dbReference type="SAM" id="Phobius"/>
    </source>
</evidence>
<feature type="region of interest" description="Disordered" evidence="3">
    <location>
        <begin position="81"/>
        <end position="104"/>
    </location>
</feature>
<evidence type="ECO:0000313" key="5">
    <source>
        <dbReference type="EMBL" id="CAD7248640.1"/>
    </source>
</evidence>
<dbReference type="EMBL" id="LR901449">
    <property type="protein sequence ID" value="CAD7248640.1"/>
    <property type="molecule type" value="Genomic_DNA"/>
</dbReference>
<dbReference type="AlphaFoldDB" id="A0A7R8XF57"/>
<proteinExistence type="inferred from homology"/>
<keyword evidence="4" id="KW-1133">Transmembrane helix</keyword>
<dbReference type="EMBL" id="CAJPEV010001932">
    <property type="protein sequence ID" value="CAG0894947.1"/>
    <property type="molecule type" value="Genomic_DNA"/>
</dbReference>
<keyword evidence="6" id="KW-1185">Reference proteome</keyword>
<evidence type="ECO:0000256" key="1">
    <source>
        <dbReference type="ARBA" id="ARBA00005679"/>
    </source>
</evidence>
<comment type="similarity">
    <text evidence="1">Belongs to the GILT family.</text>
</comment>
<reference evidence="5" key="1">
    <citation type="submission" date="2020-11" db="EMBL/GenBank/DDBJ databases">
        <authorList>
            <person name="Tran Van P."/>
        </authorList>
    </citation>
    <scope>NUCLEOTIDE SEQUENCE</scope>
</reference>
<dbReference type="GO" id="GO:0016671">
    <property type="term" value="F:oxidoreductase activity, acting on a sulfur group of donors, disulfide as acceptor"/>
    <property type="evidence" value="ECO:0007669"/>
    <property type="project" value="InterPro"/>
</dbReference>
<keyword evidence="2" id="KW-0325">Glycoprotein</keyword>
<keyword evidence="4" id="KW-0812">Transmembrane</keyword>
<feature type="transmembrane region" description="Helical" evidence="4">
    <location>
        <begin position="49"/>
        <end position="71"/>
    </location>
</feature>
<protein>
    <recommendedName>
        <fullName evidence="7">Gamma-interferon-inducible lysosomal thiol reductase</fullName>
    </recommendedName>
</protein>
<evidence type="ECO:0000256" key="3">
    <source>
        <dbReference type="SAM" id="MobiDB-lite"/>
    </source>
</evidence>
<organism evidence="5">
    <name type="scientific">Darwinula stevensoni</name>
    <dbReference type="NCBI Taxonomy" id="69355"/>
    <lineage>
        <taxon>Eukaryota</taxon>
        <taxon>Metazoa</taxon>
        <taxon>Ecdysozoa</taxon>
        <taxon>Arthropoda</taxon>
        <taxon>Crustacea</taxon>
        <taxon>Oligostraca</taxon>
        <taxon>Ostracoda</taxon>
        <taxon>Podocopa</taxon>
        <taxon>Podocopida</taxon>
        <taxon>Darwinulocopina</taxon>
        <taxon>Darwinuloidea</taxon>
        <taxon>Darwinulidae</taxon>
        <taxon>Darwinula</taxon>
    </lineage>
</organism>
<evidence type="ECO:0000313" key="6">
    <source>
        <dbReference type="Proteomes" id="UP000677054"/>
    </source>
</evidence>
<dbReference type="Gene3D" id="3.40.30.10">
    <property type="entry name" value="Glutaredoxin"/>
    <property type="match status" value="1"/>
</dbReference>
<evidence type="ECO:0008006" key="7">
    <source>
        <dbReference type="Google" id="ProtNLM"/>
    </source>
</evidence>
<dbReference type="PANTHER" id="PTHR13234:SF71">
    <property type="entry name" value="GAMMA-INTERFERON-INDUCIBLE LYSOSOMAL THIOL REDUCTASE-LIKE PROTEIN"/>
    <property type="match status" value="1"/>
</dbReference>
<gene>
    <name evidence="5" type="ORF">DSTB1V02_LOCUS8451</name>
</gene>
<dbReference type="OrthoDB" id="958254at2759"/>
<name>A0A7R8XF57_9CRUS</name>
<sequence length="295" mass="32820">MLPTHVGDDSEVSPVHSLIVQLEPAEEKQGPHRDNNMSVWCRASHMRIFLYRLCPLVAFVVTIMVALHFLLPSAEHEEQGRINPVLKGEEVRPRQGEEVHPRQGGSPVNVAVYYESLCPDSRNFVLNQLQPTFNILPSNIMSTSYIPYGKAETITNHDGTYSFKCQHGPEECRKNRYHACGLVQTGNDQGETVKLVSCLFRNWRVQGRAGDIEAFKSCIEAVPGGNWQTLQDCGDGAQGNQLLANYGQMTHSLQPPVTFIPTILINGVKSDEAFRNLLQAVCNAYTGERPQECGS</sequence>
<accession>A0A7R8XF57</accession>
<evidence type="ECO:0000256" key="2">
    <source>
        <dbReference type="ARBA" id="ARBA00023180"/>
    </source>
</evidence>
<feature type="compositionally biased region" description="Basic and acidic residues" evidence="3">
    <location>
        <begin position="87"/>
        <end position="101"/>
    </location>
</feature>
<dbReference type="Pfam" id="PF03227">
    <property type="entry name" value="GILT"/>
    <property type="match status" value="1"/>
</dbReference>